<evidence type="ECO:0000256" key="1">
    <source>
        <dbReference type="SAM" id="MobiDB-lite"/>
    </source>
</evidence>
<name>A0A9P8TM30_WICPI</name>
<dbReference type="EMBL" id="JAEUBG010002892">
    <property type="protein sequence ID" value="KAH3683866.1"/>
    <property type="molecule type" value="Genomic_DNA"/>
</dbReference>
<dbReference type="GO" id="GO:0031267">
    <property type="term" value="F:small GTPase binding"/>
    <property type="evidence" value="ECO:0007669"/>
    <property type="project" value="TreeGrafter"/>
</dbReference>
<evidence type="ECO:0000259" key="2">
    <source>
        <dbReference type="PROSITE" id="PS50086"/>
    </source>
</evidence>
<keyword evidence="4" id="KW-1185">Reference proteome</keyword>
<reference evidence="3" key="2">
    <citation type="submission" date="2021-01" db="EMBL/GenBank/DDBJ databases">
        <authorList>
            <person name="Schikora-Tamarit M.A."/>
        </authorList>
    </citation>
    <scope>NUCLEOTIDE SEQUENCE</scope>
    <source>
        <strain evidence="3">CBS2887</strain>
    </source>
</reference>
<feature type="compositionally biased region" description="Basic and acidic residues" evidence="1">
    <location>
        <begin position="485"/>
        <end position="494"/>
    </location>
</feature>
<accession>A0A9P8TM30</accession>
<dbReference type="InterPro" id="IPR000195">
    <property type="entry name" value="Rab-GAP-TBC_dom"/>
</dbReference>
<dbReference type="SMART" id="SM00164">
    <property type="entry name" value="TBC"/>
    <property type="match status" value="1"/>
</dbReference>
<dbReference type="Gene3D" id="1.10.472.80">
    <property type="entry name" value="Ypt/Rab-GAP domain of gyp1p, domain 3"/>
    <property type="match status" value="1"/>
</dbReference>
<dbReference type="Pfam" id="PF00566">
    <property type="entry name" value="RabGAP-TBC"/>
    <property type="match status" value="1"/>
</dbReference>
<dbReference type="PROSITE" id="PS50086">
    <property type="entry name" value="TBC_RABGAP"/>
    <property type="match status" value="1"/>
</dbReference>
<protein>
    <recommendedName>
        <fullName evidence="2">Rab-GAP TBC domain-containing protein</fullName>
    </recommendedName>
</protein>
<dbReference type="GO" id="GO:0030427">
    <property type="term" value="C:site of polarized growth"/>
    <property type="evidence" value="ECO:0007669"/>
    <property type="project" value="UniProtKB-ARBA"/>
</dbReference>
<dbReference type="SUPFAM" id="SSF47923">
    <property type="entry name" value="Ypt/Rab-GAP domain of gyp1p"/>
    <property type="match status" value="2"/>
</dbReference>
<evidence type="ECO:0000313" key="4">
    <source>
        <dbReference type="Proteomes" id="UP000774326"/>
    </source>
</evidence>
<dbReference type="InterPro" id="IPR050302">
    <property type="entry name" value="Rab_GAP_TBC_domain"/>
</dbReference>
<comment type="caution">
    <text evidence="3">The sequence shown here is derived from an EMBL/GenBank/DDBJ whole genome shotgun (WGS) entry which is preliminary data.</text>
</comment>
<dbReference type="PANTHER" id="PTHR47219">
    <property type="entry name" value="RAB GTPASE-ACTIVATING PROTEIN 1-LIKE"/>
    <property type="match status" value="1"/>
</dbReference>
<dbReference type="Gene3D" id="1.10.8.270">
    <property type="entry name" value="putative rabgap domain of human tbc1 domain family member 14 like domains"/>
    <property type="match status" value="1"/>
</dbReference>
<dbReference type="InterPro" id="IPR035969">
    <property type="entry name" value="Rab-GAP_TBC_sf"/>
</dbReference>
<sequence>MNSETLQQLLELEANLTKVSALEAKEDSNQTELLLAHLDKITSQNDVNSPIKSSTSSDELPIDAQVISADEIQTKFKEQGSLSWSCDQCHESLFVSEDDARDLAAKSDSKDCCLETLQKYKSTELDSLELSFWWFFINNFSNCVLTLPNYTRFMITKGVPNSLRSIVWTKILQIETTEHDYYERLYRSLNMDVSSELKIIENDVRRSIPGLTNVTNDSQKQKIVSVLNAFSIYESHIGYCQGLQFLVSPFFSQFNDEIDCFKALIQLFQVNHNLSGIYDHSMSGLNLWFYQFEEIFNDQFPTLSSHFQHLNIDLKMFLSQWFVSLFAVTIPVSFLPRLLDVVLMEGLQSTIFRTSLLLLKENEELLLSIDDDELVMKHFLSDMCWCVFHNDESEFTSKLMDMSVCKFTSANLDALESQFNSKINSNSSHSRNKSIFGKFMDGLKSTTSIDSYSSRLRSNSIASTISTISSVSSVSSTAPSSPTDAKQRQQEYHRRSSAIPPKLSISISHSSNLSEGLKCLAIDSCQSSIISHDDDLDLLSEMLKLCIANGVEDPVLEKVKMRLEIRADS</sequence>
<feature type="domain" description="Rab-GAP TBC" evidence="2">
    <location>
        <begin position="158"/>
        <end position="346"/>
    </location>
</feature>
<organism evidence="3 4">
    <name type="scientific">Wickerhamomyces pijperi</name>
    <name type="common">Yeast</name>
    <name type="synonym">Pichia pijperi</name>
    <dbReference type="NCBI Taxonomy" id="599730"/>
    <lineage>
        <taxon>Eukaryota</taxon>
        <taxon>Fungi</taxon>
        <taxon>Dikarya</taxon>
        <taxon>Ascomycota</taxon>
        <taxon>Saccharomycotina</taxon>
        <taxon>Saccharomycetes</taxon>
        <taxon>Phaffomycetales</taxon>
        <taxon>Wickerhamomycetaceae</taxon>
        <taxon>Wickerhamomyces</taxon>
    </lineage>
</organism>
<dbReference type="AlphaFoldDB" id="A0A9P8TM30"/>
<reference evidence="3" key="1">
    <citation type="journal article" date="2021" name="Open Biol.">
        <title>Shared evolutionary footprints suggest mitochondrial oxidative damage underlies multiple complex I losses in fungi.</title>
        <authorList>
            <person name="Schikora-Tamarit M.A."/>
            <person name="Marcet-Houben M."/>
            <person name="Nosek J."/>
            <person name="Gabaldon T."/>
        </authorList>
    </citation>
    <scope>NUCLEOTIDE SEQUENCE</scope>
    <source>
        <strain evidence="3">CBS2887</strain>
    </source>
</reference>
<proteinExistence type="predicted"/>
<gene>
    <name evidence="3" type="ORF">WICPIJ_005165</name>
</gene>
<feature type="region of interest" description="Disordered" evidence="1">
    <location>
        <begin position="472"/>
        <end position="498"/>
    </location>
</feature>
<feature type="compositionally biased region" description="Low complexity" evidence="1">
    <location>
        <begin position="472"/>
        <end position="483"/>
    </location>
</feature>
<dbReference type="OrthoDB" id="159449at2759"/>
<dbReference type="Proteomes" id="UP000774326">
    <property type="component" value="Unassembled WGS sequence"/>
</dbReference>
<dbReference type="PANTHER" id="PTHR47219:SF9">
    <property type="entry name" value="GTPASE ACTIVATING PROTEIN AND CENTROSOME-ASSOCIATED, ISOFORM B"/>
    <property type="match status" value="1"/>
</dbReference>
<evidence type="ECO:0000313" key="3">
    <source>
        <dbReference type="EMBL" id="KAH3683866.1"/>
    </source>
</evidence>
<dbReference type="GO" id="GO:0005096">
    <property type="term" value="F:GTPase activator activity"/>
    <property type="evidence" value="ECO:0007669"/>
    <property type="project" value="TreeGrafter"/>
</dbReference>